<evidence type="ECO:0000313" key="1">
    <source>
        <dbReference type="EMBL" id="PTX52362.1"/>
    </source>
</evidence>
<name>A0A2T6B8L1_9RHOB</name>
<reference evidence="1 2" key="1">
    <citation type="submission" date="2018-04" db="EMBL/GenBank/DDBJ databases">
        <title>Genomic Encyclopedia of Archaeal and Bacterial Type Strains, Phase II (KMG-II): from individual species to whole genera.</title>
        <authorList>
            <person name="Goeker M."/>
        </authorList>
    </citation>
    <scope>NUCLEOTIDE SEQUENCE [LARGE SCALE GENOMIC DNA]</scope>
    <source>
        <strain evidence="1 2">DSM 21823</strain>
    </source>
</reference>
<evidence type="ECO:0000313" key="2">
    <source>
        <dbReference type="Proteomes" id="UP000244224"/>
    </source>
</evidence>
<sequence length="545" mass="57566">MLEGILYLGLASSVIGFSASFIIQEQRRQEEILVAREFGLVMQGAQNFVSTRYDQILDELYEEAALSGGAAVRRYTLEELSGLGFLPTSFLDGGGALDRLYGQEFRLLTRAVLVSDTAVPRQTLSAAQMDPGGQGAIAADLIDGDPVNEEVQIEAVLVSAGGTPVPTQRGAPITTRTERSNAGFIETGTEARGPYGVFSFDVSGFAGADGYPADPEGRFAAIVALAGFGVLDASGMSTDPLPELNLEDAFRRCAGILADPNLDENSPLYLECRDTTNGIYGDIVLVNHDSDGDGVINVFPTITGPTRISMSPPVDTTGDGTPDVVSAIENLRVIGCGSVAPGTGSEAELLIDCALTRTTGNLIVEGTVLGREVLLETSDGVVPLAREVTLGAESEVQVSADRFLMGDTDLSTGIYDVQILASGETIAKPECPATTPDGAFEMQPRIYVLPAAYSDPDGRATVGMRAFAQDEGAQWRVRLYQYVAEDFCTFSFSSGPYPAPGSCGFVAGNPRNPENDPALGNPDGVSDAYEVSTDYGRVMAMTRCF</sequence>
<proteinExistence type="predicted"/>
<dbReference type="Proteomes" id="UP000244224">
    <property type="component" value="Unassembled WGS sequence"/>
</dbReference>
<accession>A0A2T6B8L1</accession>
<comment type="caution">
    <text evidence="1">The sequence shown here is derived from an EMBL/GenBank/DDBJ whole genome shotgun (WGS) entry which is preliminary data.</text>
</comment>
<dbReference type="AlphaFoldDB" id="A0A2T6B8L1"/>
<gene>
    <name evidence="1" type="ORF">C8N34_102141</name>
</gene>
<protein>
    <submittedName>
        <fullName evidence="1">Uncharacterized protein</fullName>
    </submittedName>
</protein>
<keyword evidence="2" id="KW-1185">Reference proteome</keyword>
<dbReference type="EMBL" id="QBKP01000002">
    <property type="protein sequence ID" value="PTX52362.1"/>
    <property type="molecule type" value="Genomic_DNA"/>
</dbReference>
<organism evidence="1 2">
    <name type="scientific">Gemmobacter caeni</name>
    <dbReference type="NCBI Taxonomy" id="589035"/>
    <lineage>
        <taxon>Bacteria</taxon>
        <taxon>Pseudomonadati</taxon>
        <taxon>Pseudomonadota</taxon>
        <taxon>Alphaproteobacteria</taxon>
        <taxon>Rhodobacterales</taxon>
        <taxon>Paracoccaceae</taxon>
        <taxon>Gemmobacter</taxon>
    </lineage>
</organism>